<dbReference type="EMBL" id="MN739468">
    <property type="protein sequence ID" value="QHT06407.1"/>
    <property type="molecule type" value="Genomic_DNA"/>
</dbReference>
<feature type="transmembrane region" description="Helical" evidence="1">
    <location>
        <begin position="127"/>
        <end position="151"/>
    </location>
</feature>
<keyword evidence="1" id="KW-0812">Transmembrane</keyword>
<feature type="domain" description="Phosphatidic acid phosphatase type 2/haloperoxidase" evidence="2">
    <location>
        <begin position="43"/>
        <end position="145"/>
    </location>
</feature>
<dbReference type="Gene3D" id="1.20.144.10">
    <property type="entry name" value="Phosphatidic acid phosphatase type 2/haloperoxidase"/>
    <property type="match status" value="1"/>
</dbReference>
<dbReference type="InterPro" id="IPR000326">
    <property type="entry name" value="PAP2/HPO"/>
</dbReference>
<keyword evidence="1" id="KW-0472">Membrane</keyword>
<sequence>MWKVLSVLGAFGPWVMAAVIVTENIIDQCSYFKVGALILWQPLSITINGLLKEIINQDRPPGTRHVNELEKLIDEGTKGMPSGHAQLVGSELMLSVLSNTSDTTRYIMIGQTFLTLYQRWLYKKHTIMQLLIGFFIGIFYSTVFWFGLITFI</sequence>
<dbReference type="SUPFAM" id="SSF48317">
    <property type="entry name" value="Acid phosphatase/Vanadium-dependent haloperoxidase"/>
    <property type="match status" value="1"/>
</dbReference>
<reference evidence="3" key="1">
    <citation type="journal article" date="2020" name="Nature">
        <title>Giant virus diversity and host interactions through global metagenomics.</title>
        <authorList>
            <person name="Schulz F."/>
            <person name="Roux S."/>
            <person name="Paez-Espino D."/>
            <person name="Jungbluth S."/>
            <person name="Walsh D.A."/>
            <person name="Denef V.J."/>
            <person name="McMahon K.D."/>
            <person name="Konstantinidis K.T."/>
            <person name="Eloe-Fadrosh E.A."/>
            <person name="Kyrpides N.C."/>
            <person name="Woyke T."/>
        </authorList>
    </citation>
    <scope>NUCLEOTIDE SEQUENCE</scope>
    <source>
        <strain evidence="3">GVMAG-M-3300021425-30</strain>
    </source>
</reference>
<name>A0A6C0CQB5_9ZZZZ</name>
<dbReference type="InterPro" id="IPR036938">
    <property type="entry name" value="PAP2/HPO_sf"/>
</dbReference>
<evidence type="ECO:0000256" key="1">
    <source>
        <dbReference type="SAM" id="Phobius"/>
    </source>
</evidence>
<evidence type="ECO:0000259" key="2">
    <source>
        <dbReference type="Pfam" id="PF01569"/>
    </source>
</evidence>
<protein>
    <recommendedName>
        <fullName evidence="2">Phosphatidic acid phosphatase type 2/haloperoxidase domain-containing protein</fullName>
    </recommendedName>
</protein>
<keyword evidence="1" id="KW-1133">Transmembrane helix</keyword>
<evidence type="ECO:0000313" key="3">
    <source>
        <dbReference type="EMBL" id="QHT06407.1"/>
    </source>
</evidence>
<dbReference type="Pfam" id="PF01569">
    <property type="entry name" value="PAP2"/>
    <property type="match status" value="1"/>
</dbReference>
<dbReference type="AlphaFoldDB" id="A0A6C0CQB5"/>
<accession>A0A6C0CQB5</accession>
<proteinExistence type="predicted"/>
<organism evidence="3">
    <name type="scientific">viral metagenome</name>
    <dbReference type="NCBI Taxonomy" id="1070528"/>
    <lineage>
        <taxon>unclassified sequences</taxon>
        <taxon>metagenomes</taxon>
        <taxon>organismal metagenomes</taxon>
    </lineage>
</organism>